<keyword evidence="3" id="KW-1185">Reference proteome</keyword>
<protein>
    <submittedName>
        <fullName evidence="2">Uncharacterized protein</fullName>
    </submittedName>
</protein>
<reference evidence="2 3" key="1">
    <citation type="submission" date="2019-05" db="EMBL/GenBank/DDBJ databases">
        <title>Another draft genome of Portunus trituberculatus and its Hox gene families provides insights of decapod evolution.</title>
        <authorList>
            <person name="Jeong J.-H."/>
            <person name="Song I."/>
            <person name="Kim S."/>
            <person name="Choi T."/>
            <person name="Kim D."/>
            <person name="Ryu S."/>
            <person name="Kim W."/>
        </authorList>
    </citation>
    <scope>NUCLEOTIDE SEQUENCE [LARGE SCALE GENOMIC DNA]</scope>
    <source>
        <tissue evidence="2">Muscle</tissue>
    </source>
</reference>
<accession>A0A5B7J388</accession>
<feature type="region of interest" description="Disordered" evidence="1">
    <location>
        <begin position="1"/>
        <end position="80"/>
    </location>
</feature>
<name>A0A5B7J388_PORTR</name>
<proteinExistence type="predicted"/>
<sequence length="80" mass="8655">MSGTTPRDSVASQAGGDVKEKKDRSREHTVTVFPGRGVRSLTVGQGGQQQQQHRVQSPRRHGGDCTGSLLHRLASPPLWP</sequence>
<evidence type="ECO:0000313" key="3">
    <source>
        <dbReference type="Proteomes" id="UP000324222"/>
    </source>
</evidence>
<comment type="caution">
    <text evidence="2">The sequence shown here is derived from an EMBL/GenBank/DDBJ whole genome shotgun (WGS) entry which is preliminary data.</text>
</comment>
<dbReference type="Proteomes" id="UP000324222">
    <property type="component" value="Unassembled WGS sequence"/>
</dbReference>
<feature type="compositionally biased region" description="Basic and acidic residues" evidence="1">
    <location>
        <begin position="17"/>
        <end position="29"/>
    </location>
</feature>
<evidence type="ECO:0000256" key="1">
    <source>
        <dbReference type="SAM" id="MobiDB-lite"/>
    </source>
</evidence>
<dbReference type="EMBL" id="VSRR010074331">
    <property type="protein sequence ID" value="MPC87378.1"/>
    <property type="molecule type" value="Genomic_DNA"/>
</dbReference>
<evidence type="ECO:0000313" key="2">
    <source>
        <dbReference type="EMBL" id="MPC87378.1"/>
    </source>
</evidence>
<dbReference type="AlphaFoldDB" id="A0A5B7J388"/>
<feature type="compositionally biased region" description="Polar residues" evidence="1">
    <location>
        <begin position="1"/>
        <end position="12"/>
    </location>
</feature>
<organism evidence="2 3">
    <name type="scientific">Portunus trituberculatus</name>
    <name type="common">Swimming crab</name>
    <name type="synonym">Neptunus trituberculatus</name>
    <dbReference type="NCBI Taxonomy" id="210409"/>
    <lineage>
        <taxon>Eukaryota</taxon>
        <taxon>Metazoa</taxon>
        <taxon>Ecdysozoa</taxon>
        <taxon>Arthropoda</taxon>
        <taxon>Crustacea</taxon>
        <taxon>Multicrustacea</taxon>
        <taxon>Malacostraca</taxon>
        <taxon>Eumalacostraca</taxon>
        <taxon>Eucarida</taxon>
        <taxon>Decapoda</taxon>
        <taxon>Pleocyemata</taxon>
        <taxon>Brachyura</taxon>
        <taxon>Eubrachyura</taxon>
        <taxon>Portunoidea</taxon>
        <taxon>Portunidae</taxon>
        <taxon>Portuninae</taxon>
        <taxon>Portunus</taxon>
    </lineage>
</organism>
<gene>
    <name evidence="2" type="ORF">E2C01_082238</name>
</gene>